<reference evidence="12" key="2">
    <citation type="submission" date="2015-05" db="EMBL/GenBank/DDBJ databases">
        <authorList>
            <person name="Wang D.B."/>
            <person name="Wang M."/>
        </authorList>
    </citation>
    <scope>NUCLEOTIDE SEQUENCE [LARGE SCALE GENOMIC DNA]</scope>
    <source>
        <strain evidence="12">DU22</strain>
    </source>
</reference>
<evidence type="ECO:0000313" key="13">
    <source>
        <dbReference type="EMBL" id="TLS73207.1"/>
    </source>
</evidence>
<keyword evidence="4 10" id="KW-0812">Transmembrane</keyword>
<comment type="caution">
    <text evidence="12">The sequence shown here is derived from an EMBL/GenBank/DDBJ whole genome shotgun (WGS) entry which is preliminary data.</text>
</comment>
<dbReference type="GO" id="GO:0007165">
    <property type="term" value="P:signal transduction"/>
    <property type="evidence" value="ECO:0007669"/>
    <property type="project" value="UniProtKB-KW"/>
</dbReference>
<evidence type="ECO:0000256" key="3">
    <source>
        <dbReference type="ARBA" id="ARBA00022500"/>
    </source>
</evidence>
<dbReference type="SMART" id="SM01049">
    <property type="entry name" value="Cache_2"/>
    <property type="match status" value="1"/>
</dbReference>
<reference evidence="14" key="1">
    <citation type="submission" date="2015-05" db="EMBL/GenBank/DDBJ databases">
        <authorList>
            <person name="Rovetto F."/>
            <person name="Cocolin L."/>
            <person name="Illeghems K."/>
            <person name="Van Nieuwerburgh F."/>
            <person name="Houf K."/>
        </authorList>
    </citation>
    <scope>NUCLEOTIDE SEQUENCE [LARGE SCALE GENOMIC DNA]</scope>
    <source>
        <strain evidence="14">DU22</strain>
    </source>
</reference>
<dbReference type="Gene3D" id="1.10.287.950">
    <property type="entry name" value="Methyl-accepting chemotaxis protein"/>
    <property type="match status" value="1"/>
</dbReference>
<dbReference type="EMBL" id="LCUJ01000002">
    <property type="protein sequence ID" value="OCL99844.1"/>
    <property type="molecule type" value="Genomic_DNA"/>
</dbReference>
<accession>A0A1C0B8C4</accession>
<feature type="transmembrane region" description="Helical" evidence="10">
    <location>
        <begin position="6"/>
        <end position="28"/>
    </location>
</feature>
<evidence type="ECO:0000256" key="1">
    <source>
        <dbReference type="ARBA" id="ARBA00004651"/>
    </source>
</evidence>
<evidence type="ECO:0000313" key="15">
    <source>
        <dbReference type="Proteomes" id="UP000308001"/>
    </source>
</evidence>
<evidence type="ECO:0000313" key="14">
    <source>
        <dbReference type="Proteomes" id="UP000093281"/>
    </source>
</evidence>
<feature type="transmembrane region" description="Helical" evidence="10">
    <location>
        <begin position="209"/>
        <end position="229"/>
    </location>
</feature>
<dbReference type="CDD" id="cd11386">
    <property type="entry name" value="MCP_signal"/>
    <property type="match status" value="1"/>
</dbReference>
<evidence type="ECO:0000256" key="6">
    <source>
        <dbReference type="ARBA" id="ARBA00023136"/>
    </source>
</evidence>
<dbReference type="GO" id="GO:0006935">
    <property type="term" value="P:chemotaxis"/>
    <property type="evidence" value="ECO:0007669"/>
    <property type="project" value="UniProtKB-KW"/>
</dbReference>
<dbReference type="EMBL" id="VBUF01000001">
    <property type="protein sequence ID" value="TLS73207.1"/>
    <property type="molecule type" value="Genomic_DNA"/>
</dbReference>
<keyword evidence="6 10" id="KW-0472">Membrane</keyword>
<name>A0A1C0B8C4_9BACT</name>
<comment type="similarity">
    <text evidence="7">Belongs to the methyl-accepting chemotaxis (MCP) protein family.</text>
</comment>
<evidence type="ECO:0000256" key="8">
    <source>
        <dbReference type="PROSITE-ProRule" id="PRU00284"/>
    </source>
</evidence>
<dbReference type="Gene3D" id="3.30.450.20">
    <property type="entry name" value="PAS domain"/>
    <property type="match status" value="1"/>
</dbReference>
<evidence type="ECO:0000256" key="5">
    <source>
        <dbReference type="ARBA" id="ARBA00022989"/>
    </source>
</evidence>
<evidence type="ECO:0000256" key="10">
    <source>
        <dbReference type="SAM" id="Phobius"/>
    </source>
</evidence>
<evidence type="ECO:0000256" key="9">
    <source>
        <dbReference type="SAM" id="Coils"/>
    </source>
</evidence>
<feature type="domain" description="Methyl-accepting transducer" evidence="11">
    <location>
        <begin position="395"/>
        <end position="624"/>
    </location>
</feature>
<dbReference type="SMART" id="SM00283">
    <property type="entry name" value="MA"/>
    <property type="match status" value="1"/>
</dbReference>
<dbReference type="Pfam" id="PF00015">
    <property type="entry name" value="MCPsignal"/>
    <property type="match status" value="1"/>
</dbReference>
<dbReference type="PATRIC" id="fig|544718.43.peg.176"/>
<evidence type="ECO:0000313" key="12">
    <source>
        <dbReference type="EMBL" id="OCL99844.1"/>
    </source>
</evidence>
<evidence type="ECO:0000256" key="4">
    <source>
        <dbReference type="ARBA" id="ARBA00022692"/>
    </source>
</evidence>
<organism evidence="12 14">
    <name type="scientific">Aliarcobacter thereius</name>
    <dbReference type="NCBI Taxonomy" id="544718"/>
    <lineage>
        <taxon>Bacteria</taxon>
        <taxon>Pseudomonadati</taxon>
        <taxon>Campylobacterota</taxon>
        <taxon>Epsilonproteobacteria</taxon>
        <taxon>Campylobacterales</taxon>
        <taxon>Arcobacteraceae</taxon>
        <taxon>Aliarcobacter</taxon>
    </lineage>
</organism>
<evidence type="ECO:0000259" key="11">
    <source>
        <dbReference type="PROSITE" id="PS50111"/>
    </source>
</evidence>
<keyword evidence="3" id="KW-0145">Chemotaxis</keyword>
<dbReference type="Gene3D" id="6.10.340.10">
    <property type="match status" value="1"/>
</dbReference>
<keyword evidence="8" id="KW-0807">Transducer</keyword>
<dbReference type="OrthoDB" id="5348717at2"/>
<dbReference type="PANTHER" id="PTHR43531:SF11">
    <property type="entry name" value="METHYL-ACCEPTING CHEMOTAXIS PROTEIN 3"/>
    <property type="match status" value="1"/>
</dbReference>
<dbReference type="GO" id="GO:0005886">
    <property type="term" value="C:plasma membrane"/>
    <property type="evidence" value="ECO:0007669"/>
    <property type="project" value="UniProtKB-SubCell"/>
</dbReference>
<dbReference type="InterPro" id="IPR004089">
    <property type="entry name" value="MCPsignal_dom"/>
</dbReference>
<keyword evidence="5 10" id="KW-1133">Transmembrane helix</keyword>
<dbReference type="PANTHER" id="PTHR43531">
    <property type="entry name" value="PROTEIN ICFG"/>
    <property type="match status" value="1"/>
</dbReference>
<dbReference type="AlphaFoldDB" id="A0A1C0B8C4"/>
<proteinExistence type="inferred from homology"/>
<evidence type="ECO:0000256" key="7">
    <source>
        <dbReference type="ARBA" id="ARBA00029447"/>
    </source>
</evidence>
<keyword evidence="9" id="KW-0175">Coiled coil</keyword>
<dbReference type="Pfam" id="PF17200">
    <property type="entry name" value="sCache_2"/>
    <property type="match status" value="1"/>
</dbReference>
<sequence>MNMNSIRVKLLFITIVPFIIGIFILSGINFEKTEITLNETLSKFESIITKEKEALVKQQFEVARTLIDTVIKKENDLESAKKQVIELLSGIRYLDDKSGYFFAYEKRGEDYYFSFHPAIPRLTNTKTNISAPDIKGYAFREDLIKYAKDRKYVTYHYENPSTKEVVLKMASSLYIPEFNWILVTGIYADDIEREISALKIQIEDDINTLFWIAIIVTILLSIILVSIILPSINKIILKPLNIFQNTLEIFFKYLNGESDKVNRIKNYSKDEIGQMSKTLDHNIEIARKEIDDNNLFIENSIEILTKFQKGDLSLRLDINVDDSHLIKLKSVINQMAEELEKNIQNILKVVNEYSKYKYTSKVDTSKFSNHILELANGVNNLGSSITYMLNENKKNGDTLSSSSNTLLKNVEKLNDSSTSTAANLEETAASLEQMTANLRNSTEGVQDMARIASNVTNKAKDGERLANQTTLAMEEINNQISSINEAISVIDQIAFQTNILSLNAAVEAATAGEAGKGFAVVAQEVRNLANRSAEAAKEIKDIVELATSKALDGKEVSTQMINGYTELNKDITDTIDLIKNFENSSKEQLAGIEQINNAVSILDQKTQQNAAVTLETKEIALSTNKIAKLIIEDVDKKEF</sequence>
<comment type="subcellular location">
    <subcellularLocation>
        <location evidence="1">Cell membrane</location>
        <topology evidence="1">Multi-pass membrane protein</topology>
    </subcellularLocation>
</comment>
<dbReference type="Proteomes" id="UP000308001">
    <property type="component" value="Unassembled WGS sequence"/>
</dbReference>
<dbReference type="PROSITE" id="PS50111">
    <property type="entry name" value="CHEMOTAXIS_TRANSDUC_2"/>
    <property type="match status" value="1"/>
</dbReference>
<feature type="coiled-coil region" evidence="9">
    <location>
        <begin position="407"/>
        <end position="441"/>
    </location>
</feature>
<protein>
    <submittedName>
        <fullName evidence="12 13">Methyl-accepting chemotaxis protein</fullName>
    </submittedName>
</protein>
<dbReference type="InterPro" id="IPR033480">
    <property type="entry name" value="sCache_2"/>
</dbReference>
<evidence type="ECO:0000256" key="2">
    <source>
        <dbReference type="ARBA" id="ARBA00022475"/>
    </source>
</evidence>
<dbReference type="RefSeq" id="WP_066180893.1">
    <property type="nucleotide sequence ID" value="NZ_LCUJ01000002.1"/>
</dbReference>
<gene>
    <name evidence="12" type="primary">tar_1</name>
    <name evidence="12" type="ORF">AAX29_00894</name>
    <name evidence="13" type="ORF">FE246_01600</name>
</gene>
<dbReference type="STRING" id="544718.AAX25_00179"/>
<dbReference type="Proteomes" id="UP000093281">
    <property type="component" value="Unassembled WGS sequence"/>
</dbReference>
<keyword evidence="2" id="KW-1003">Cell membrane</keyword>
<reference evidence="13 15" key="3">
    <citation type="submission" date="2019-05" db="EMBL/GenBank/DDBJ databases">
        <title>Arcobacter cibarius and Arcobacter thereius providing challenges in identification an antibiotic susceptibility and Quinolone resistance.</title>
        <authorList>
            <person name="Busch A."/>
            <person name="Hanel I."/>
            <person name="Hotzel H."/>
            <person name="Tomaso H."/>
        </authorList>
    </citation>
    <scope>NUCLEOTIDE SEQUENCE [LARGE SCALE GENOMIC DNA]</scope>
    <source>
        <strain evidence="13 15">17CS1191_2</strain>
    </source>
</reference>
<dbReference type="InterPro" id="IPR051310">
    <property type="entry name" value="MCP_chemotaxis"/>
</dbReference>
<dbReference type="SUPFAM" id="SSF58104">
    <property type="entry name" value="Methyl-accepting chemotaxis protein (MCP) signaling domain"/>
    <property type="match status" value="1"/>
</dbReference>